<protein>
    <recommendedName>
        <fullName evidence="1">Alginate export domain-containing protein</fullName>
    </recommendedName>
</protein>
<evidence type="ECO:0000313" key="2">
    <source>
        <dbReference type="EMBL" id="NYF50862.1"/>
    </source>
</evidence>
<dbReference type="EMBL" id="JACCCV010000001">
    <property type="protein sequence ID" value="NYF50862.1"/>
    <property type="molecule type" value="Genomic_DNA"/>
</dbReference>
<proteinExistence type="predicted"/>
<gene>
    <name evidence="2" type="ORF">HDF12_001227</name>
</gene>
<name>A0A7Y9T273_9BACT</name>
<organism evidence="2 3">
    <name type="scientific">Tunturiibacter lichenicola</name>
    <dbReference type="NCBI Taxonomy" id="2051959"/>
    <lineage>
        <taxon>Bacteria</taxon>
        <taxon>Pseudomonadati</taxon>
        <taxon>Acidobacteriota</taxon>
        <taxon>Terriglobia</taxon>
        <taxon>Terriglobales</taxon>
        <taxon>Acidobacteriaceae</taxon>
        <taxon>Tunturiibacter</taxon>
    </lineage>
</organism>
<reference evidence="2 3" key="1">
    <citation type="submission" date="2020-07" db="EMBL/GenBank/DDBJ databases">
        <title>Genomic Encyclopedia of Type Strains, Phase IV (KMG-V): Genome sequencing to study the core and pangenomes of soil and plant-associated prokaryotes.</title>
        <authorList>
            <person name="Whitman W."/>
        </authorList>
    </citation>
    <scope>NUCLEOTIDE SEQUENCE [LARGE SCALE GENOMIC DNA]</scope>
    <source>
        <strain evidence="2 3">M8UP30</strain>
    </source>
</reference>
<sequence length="432" mass="47931">MAQEAAARYIEYPQLQGKVQPLQLEALPKWATIDFQLRGRFENQSSDDYISGNGQSYLLTRVYGGLEIRPTKWLTGYIQFIDTHALGLPLKYVTANQRDVFDDRQAYLEFHFKQTKIFAGRQELKYGGERLVGISDWTNNSRTWDGFLGRYGDNNRIELFSTSVVTVHPSSLDKHGAGLTFHGAVGTIGTWVPHAVIQPFVFIKALPRVQGANGVFGTETTVTPGAEFAGDFGGFDFDVLGALQRGSYSNESIEAAAGYVNAGYSAAHLKWKPRLRAEYDYASGNPHTNPLRMGTFDQQYPSNHNAFGLTDLFGYQNIKQERINLDLTPVKHLSLLIQEESLQVASRFDNVYSGSAGTTIKAPTAGFRSGDLGHEFDASGKYVFRDYLVLNVGVGHLSSGTLLRENSHGAPLTLAYFGLTYRFRLDHKSVAP</sequence>
<evidence type="ECO:0000313" key="3">
    <source>
        <dbReference type="Proteomes" id="UP000534186"/>
    </source>
</evidence>
<dbReference type="Proteomes" id="UP000534186">
    <property type="component" value="Unassembled WGS sequence"/>
</dbReference>
<feature type="domain" description="Alginate export" evidence="1">
    <location>
        <begin position="30"/>
        <end position="406"/>
    </location>
</feature>
<dbReference type="Pfam" id="PF13372">
    <property type="entry name" value="Alginate_exp"/>
    <property type="match status" value="1"/>
</dbReference>
<dbReference type="InterPro" id="IPR025388">
    <property type="entry name" value="Alginate_export_dom"/>
</dbReference>
<comment type="caution">
    <text evidence="2">The sequence shown here is derived from an EMBL/GenBank/DDBJ whole genome shotgun (WGS) entry which is preliminary data.</text>
</comment>
<evidence type="ECO:0000259" key="1">
    <source>
        <dbReference type="Pfam" id="PF13372"/>
    </source>
</evidence>
<dbReference type="AlphaFoldDB" id="A0A7Y9T273"/>
<accession>A0A7Y9T273</accession>